<comment type="caution">
    <text evidence="3">The sequence shown here is derived from an EMBL/GenBank/DDBJ whole genome shotgun (WGS) entry which is preliminary data.</text>
</comment>
<feature type="region of interest" description="Disordered" evidence="1">
    <location>
        <begin position="60"/>
        <end position="90"/>
    </location>
</feature>
<dbReference type="Proteomes" id="UP000766486">
    <property type="component" value="Unassembled WGS sequence"/>
</dbReference>
<evidence type="ECO:0000256" key="2">
    <source>
        <dbReference type="SAM" id="SignalP"/>
    </source>
</evidence>
<evidence type="ECO:0000313" key="3">
    <source>
        <dbReference type="EMBL" id="VUC30549.1"/>
    </source>
</evidence>
<proteinExistence type="predicted"/>
<keyword evidence="2" id="KW-0732">Signal</keyword>
<feature type="signal peptide" evidence="2">
    <location>
        <begin position="1"/>
        <end position="19"/>
    </location>
</feature>
<accession>A0ABY6UK36</accession>
<evidence type="ECO:0000313" key="4">
    <source>
        <dbReference type="Proteomes" id="UP000766486"/>
    </source>
</evidence>
<evidence type="ECO:0000256" key="1">
    <source>
        <dbReference type="SAM" id="MobiDB-lite"/>
    </source>
</evidence>
<sequence length="90" mass="9986">MRVIQMIAFLFAVSGFTAAQSADENGLSRRQLAEAAREKFLTTREEYLAASDEYLVARDLDTRGNGPAPKYSTPGPRRECFPTKNGIKCL</sequence>
<protein>
    <submittedName>
        <fullName evidence="3">Uncharacterized protein</fullName>
    </submittedName>
</protein>
<dbReference type="EMBL" id="CABFNS010000820">
    <property type="protein sequence ID" value="VUC30549.1"/>
    <property type="molecule type" value="Genomic_DNA"/>
</dbReference>
<feature type="chain" id="PRO_5047312677" evidence="2">
    <location>
        <begin position="20"/>
        <end position="90"/>
    </location>
</feature>
<organism evidence="3 4">
    <name type="scientific">Bionectria ochroleuca</name>
    <name type="common">Gliocladium roseum</name>
    <dbReference type="NCBI Taxonomy" id="29856"/>
    <lineage>
        <taxon>Eukaryota</taxon>
        <taxon>Fungi</taxon>
        <taxon>Dikarya</taxon>
        <taxon>Ascomycota</taxon>
        <taxon>Pezizomycotina</taxon>
        <taxon>Sordariomycetes</taxon>
        <taxon>Hypocreomycetidae</taxon>
        <taxon>Hypocreales</taxon>
        <taxon>Bionectriaceae</taxon>
        <taxon>Clonostachys</taxon>
    </lineage>
</organism>
<reference evidence="3 4" key="1">
    <citation type="submission" date="2019-06" db="EMBL/GenBank/DDBJ databases">
        <authorList>
            <person name="Broberg M."/>
        </authorList>
    </citation>
    <scope>NUCLEOTIDE SEQUENCE [LARGE SCALE GENOMIC DNA]</scope>
</reference>
<name>A0ABY6UK36_BIOOC</name>
<gene>
    <name evidence="3" type="ORF">CLO192961_LOCUS287532</name>
</gene>
<keyword evidence="4" id="KW-1185">Reference proteome</keyword>